<gene>
    <name evidence="2" type="ORF">DPMN_140774</name>
</gene>
<evidence type="ECO:0000313" key="3">
    <source>
        <dbReference type="Proteomes" id="UP000828390"/>
    </source>
</evidence>
<evidence type="ECO:0000256" key="1">
    <source>
        <dbReference type="SAM" id="MobiDB-lite"/>
    </source>
</evidence>
<keyword evidence="3" id="KW-1185">Reference proteome</keyword>
<dbReference type="EMBL" id="JAIWYP010000006">
    <property type="protein sequence ID" value="KAH3812344.1"/>
    <property type="molecule type" value="Genomic_DNA"/>
</dbReference>
<feature type="region of interest" description="Disordered" evidence="1">
    <location>
        <begin position="64"/>
        <end position="89"/>
    </location>
</feature>
<evidence type="ECO:0000313" key="2">
    <source>
        <dbReference type="EMBL" id="KAH3812344.1"/>
    </source>
</evidence>
<dbReference type="AlphaFoldDB" id="A0A9D4JJB1"/>
<reference evidence="2" key="1">
    <citation type="journal article" date="2019" name="bioRxiv">
        <title>The Genome of the Zebra Mussel, Dreissena polymorpha: A Resource for Invasive Species Research.</title>
        <authorList>
            <person name="McCartney M.A."/>
            <person name="Auch B."/>
            <person name="Kono T."/>
            <person name="Mallez S."/>
            <person name="Zhang Y."/>
            <person name="Obille A."/>
            <person name="Becker A."/>
            <person name="Abrahante J.E."/>
            <person name="Garbe J."/>
            <person name="Badalamenti J.P."/>
            <person name="Herman A."/>
            <person name="Mangelson H."/>
            <person name="Liachko I."/>
            <person name="Sullivan S."/>
            <person name="Sone E.D."/>
            <person name="Koren S."/>
            <person name="Silverstein K.A.T."/>
            <person name="Beckman K.B."/>
            <person name="Gohl D.M."/>
        </authorList>
    </citation>
    <scope>NUCLEOTIDE SEQUENCE</scope>
    <source>
        <strain evidence="2">Duluth1</strain>
        <tissue evidence="2">Whole animal</tissue>
    </source>
</reference>
<sequence>MPPRIYEALIGNSVSWECIQCGIPNFHSGLFDLTLYELANSCELLNTEHSRMFKHDISFNIPRATSSPNRGERLSSSGSNRPNISDSEQFDISSNISHPSITRDGKLQFIQVRKRNRKNDIPLISVVINRQSIVDKKASLHCLTESM</sequence>
<comment type="caution">
    <text evidence="2">The sequence shown here is derived from an EMBL/GenBank/DDBJ whole genome shotgun (WGS) entry which is preliminary data.</text>
</comment>
<organism evidence="2 3">
    <name type="scientific">Dreissena polymorpha</name>
    <name type="common">Zebra mussel</name>
    <name type="synonym">Mytilus polymorpha</name>
    <dbReference type="NCBI Taxonomy" id="45954"/>
    <lineage>
        <taxon>Eukaryota</taxon>
        <taxon>Metazoa</taxon>
        <taxon>Spiralia</taxon>
        <taxon>Lophotrochozoa</taxon>
        <taxon>Mollusca</taxon>
        <taxon>Bivalvia</taxon>
        <taxon>Autobranchia</taxon>
        <taxon>Heteroconchia</taxon>
        <taxon>Euheterodonta</taxon>
        <taxon>Imparidentia</taxon>
        <taxon>Neoheterodontei</taxon>
        <taxon>Myida</taxon>
        <taxon>Dreissenoidea</taxon>
        <taxon>Dreissenidae</taxon>
        <taxon>Dreissena</taxon>
    </lineage>
</organism>
<name>A0A9D4JJB1_DREPO</name>
<accession>A0A9D4JJB1</accession>
<dbReference type="Proteomes" id="UP000828390">
    <property type="component" value="Unassembled WGS sequence"/>
</dbReference>
<protein>
    <submittedName>
        <fullName evidence="2">Uncharacterized protein</fullName>
    </submittedName>
</protein>
<proteinExistence type="predicted"/>
<reference evidence="2" key="2">
    <citation type="submission" date="2020-11" db="EMBL/GenBank/DDBJ databases">
        <authorList>
            <person name="McCartney M.A."/>
            <person name="Auch B."/>
            <person name="Kono T."/>
            <person name="Mallez S."/>
            <person name="Becker A."/>
            <person name="Gohl D.M."/>
            <person name="Silverstein K.A.T."/>
            <person name="Koren S."/>
            <person name="Bechman K.B."/>
            <person name="Herman A."/>
            <person name="Abrahante J.E."/>
            <person name="Garbe J."/>
        </authorList>
    </citation>
    <scope>NUCLEOTIDE SEQUENCE</scope>
    <source>
        <strain evidence="2">Duluth1</strain>
        <tissue evidence="2">Whole animal</tissue>
    </source>
</reference>